<evidence type="ECO:0000313" key="2">
    <source>
        <dbReference type="Proteomes" id="UP000193335"/>
    </source>
</evidence>
<protein>
    <submittedName>
        <fullName evidence="1">Uncharacterized protein</fullName>
    </submittedName>
</protein>
<dbReference type="Proteomes" id="UP000193335">
    <property type="component" value="Unassembled WGS sequence"/>
</dbReference>
<accession>A0A1Y2JXF8</accession>
<dbReference type="AlphaFoldDB" id="A0A1Y2JXF8"/>
<gene>
    <name evidence="1" type="ORF">BSZ19_08275</name>
</gene>
<reference evidence="1 2" key="1">
    <citation type="submission" date="2017-03" db="EMBL/GenBank/DDBJ databases">
        <title>Whole genome sequences of fourteen strains of Bradyrhizobium canariense and one strain of Bradyrhizobium japonicum isolated from Lupinus (Papilionoideae: Genisteae) species in Algeria.</title>
        <authorList>
            <person name="Crovadore J."/>
            <person name="Chekireb D."/>
            <person name="Brachmann A."/>
            <person name="Chablais R."/>
            <person name="Cochard B."/>
            <person name="Lefort F."/>
        </authorList>
    </citation>
    <scope>NUCLEOTIDE SEQUENCE [LARGE SCALE GENOMIC DNA]</scope>
    <source>
        <strain evidence="1 2">UBMA197</strain>
    </source>
</reference>
<dbReference type="EMBL" id="NAFL01000216">
    <property type="protein sequence ID" value="OSJ35518.1"/>
    <property type="molecule type" value="Genomic_DNA"/>
</dbReference>
<name>A0A1Y2JXF8_BRAJP</name>
<evidence type="ECO:0000313" key="1">
    <source>
        <dbReference type="EMBL" id="OSJ35518.1"/>
    </source>
</evidence>
<comment type="caution">
    <text evidence="1">The sequence shown here is derived from an EMBL/GenBank/DDBJ whole genome shotgun (WGS) entry which is preliminary data.</text>
</comment>
<proteinExistence type="predicted"/>
<organism evidence="1 2">
    <name type="scientific">Bradyrhizobium japonicum</name>
    <dbReference type="NCBI Taxonomy" id="375"/>
    <lineage>
        <taxon>Bacteria</taxon>
        <taxon>Pseudomonadati</taxon>
        <taxon>Pseudomonadota</taxon>
        <taxon>Alphaproteobacteria</taxon>
        <taxon>Hyphomicrobiales</taxon>
        <taxon>Nitrobacteraceae</taxon>
        <taxon>Bradyrhizobium</taxon>
    </lineage>
</organism>
<sequence>MPRLARGIQYAAACPLNHNGLGVLDRPVKPGDDTERVGARSPNLAQLSHFATLFPLALSFGTTLERIAAESLTPAEACSVHATCRGTLIGCALDGVLPCRTSGVSTTGSLKLGTARSRIRIEEESNGFQCGWPPNSFSRKQPHAQ</sequence>